<dbReference type="AlphaFoldDB" id="A0A975NTI0"/>
<dbReference type="Pfam" id="PF02424">
    <property type="entry name" value="ApbE"/>
    <property type="match status" value="1"/>
</dbReference>
<comment type="cofactor">
    <cofactor evidence="1">
        <name>Mg(2+)</name>
        <dbReference type="ChEBI" id="CHEBI:18420"/>
    </cofactor>
</comment>
<dbReference type="PANTHER" id="PTHR30040:SF2">
    <property type="entry name" value="FAD:PROTEIN FMN TRANSFERASE"/>
    <property type="match status" value="1"/>
</dbReference>
<feature type="chain" id="PRO_5039913126" description="FAD:protein FMN transferase" evidence="11">
    <location>
        <begin position="25"/>
        <end position="330"/>
    </location>
</feature>
<protein>
    <recommendedName>
        <fullName evidence="3">FAD:protein FMN transferase</fullName>
        <ecNumber evidence="2">2.7.1.180</ecNumber>
    </recommendedName>
    <alternativeName>
        <fullName evidence="9">Flavin transferase</fullName>
    </alternativeName>
</protein>
<evidence type="ECO:0000256" key="1">
    <source>
        <dbReference type="ARBA" id="ARBA00001946"/>
    </source>
</evidence>
<reference evidence="12" key="1">
    <citation type="submission" date="2021-06" db="EMBL/GenBank/DDBJ databases">
        <title>Bradyrhizobium sp. S2-11-2 Genome sequencing.</title>
        <authorList>
            <person name="Jin L."/>
        </authorList>
    </citation>
    <scope>NUCLEOTIDE SEQUENCE</scope>
    <source>
        <strain evidence="12">S2-11-2</strain>
    </source>
</reference>
<keyword evidence="8" id="KW-0460">Magnesium</keyword>
<feature type="signal peptide" evidence="11">
    <location>
        <begin position="1"/>
        <end position="24"/>
    </location>
</feature>
<organism evidence="12 13">
    <name type="scientific">Bradyrhizobium sediminis</name>
    <dbReference type="NCBI Taxonomy" id="2840469"/>
    <lineage>
        <taxon>Bacteria</taxon>
        <taxon>Pseudomonadati</taxon>
        <taxon>Pseudomonadota</taxon>
        <taxon>Alphaproteobacteria</taxon>
        <taxon>Hyphomicrobiales</taxon>
        <taxon>Nitrobacteraceae</taxon>
        <taxon>Bradyrhizobium</taxon>
    </lineage>
</organism>
<accession>A0A975NTI0</accession>
<sequence length="330" mass="34835">MRSDAPTRRRVITIFAAAAASAVAGSPARPDEADYVWHGVAMGADATILFNGVEPAAARSAIAAAAAEIDRLEDALSLFRDNSELRRLNRDKQLHAPGGDMRRALALALDIAGRSGGLFDPSVQALWEAHVDWFAASPGAGLPPDELIAKARTAVDWRRIAVETDSIRTGADQRLTLNGLGQGYVTDRVADLLYSRGLRHIFVDLGEQRALGPRQDGAPWLVARADAAPLTLSGGALATSEGSGCVLGASGAAHHLFDPRNGRSATHWKTITVHHRSAAVADALSTALYAASSAEIEALLPRFAGTAIWATGHDGRERRWISPPVDGTIG</sequence>
<proteinExistence type="predicted"/>
<dbReference type="EC" id="2.7.1.180" evidence="2"/>
<evidence type="ECO:0000256" key="11">
    <source>
        <dbReference type="SAM" id="SignalP"/>
    </source>
</evidence>
<keyword evidence="4" id="KW-0285">Flavoprotein</keyword>
<evidence type="ECO:0000313" key="12">
    <source>
        <dbReference type="EMBL" id="QWG20319.1"/>
    </source>
</evidence>
<dbReference type="SUPFAM" id="SSF143631">
    <property type="entry name" value="ApbE-like"/>
    <property type="match status" value="1"/>
</dbReference>
<keyword evidence="5 12" id="KW-0808">Transferase</keyword>
<evidence type="ECO:0000256" key="3">
    <source>
        <dbReference type="ARBA" id="ARBA00016337"/>
    </source>
</evidence>
<evidence type="ECO:0000256" key="9">
    <source>
        <dbReference type="ARBA" id="ARBA00031306"/>
    </source>
</evidence>
<evidence type="ECO:0000256" key="2">
    <source>
        <dbReference type="ARBA" id="ARBA00011955"/>
    </source>
</evidence>
<dbReference type="InterPro" id="IPR006311">
    <property type="entry name" value="TAT_signal"/>
</dbReference>
<dbReference type="PROSITE" id="PS51318">
    <property type="entry name" value="TAT"/>
    <property type="match status" value="1"/>
</dbReference>
<dbReference type="GO" id="GO:0046872">
    <property type="term" value="F:metal ion binding"/>
    <property type="evidence" value="ECO:0007669"/>
    <property type="project" value="UniProtKB-KW"/>
</dbReference>
<comment type="catalytic activity">
    <reaction evidence="10">
        <text>L-threonyl-[protein] + FAD = FMN-L-threonyl-[protein] + AMP + H(+)</text>
        <dbReference type="Rhea" id="RHEA:36847"/>
        <dbReference type="Rhea" id="RHEA-COMP:11060"/>
        <dbReference type="Rhea" id="RHEA-COMP:11061"/>
        <dbReference type="ChEBI" id="CHEBI:15378"/>
        <dbReference type="ChEBI" id="CHEBI:30013"/>
        <dbReference type="ChEBI" id="CHEBI:57692"/>
        <dbReference type="ChEBI" id="CHEBI:74257"/>
        <dbReference type="ChEBI" id="CHEBI:456215"/>
        <dbReference type="EC" id="2.7.1.180"/>
    </reaction>
</comment>
<gene>
    <name evidence="12" type="ORF">KMZ68_11020</name>
</gene>
<keyword evidence="7" id="KW-0274">FAD</keyword>
<evidence type="ECO:0000313" key="13">
    <source>
        <dbReference type="Proteomes" id="UP000680805"/>
    </source>
</evidence>
<dbReference type="PANTHER" id="PTHR30040">
    <property type="entry name" value="THIAMINE BIOSYNTHESIS LIPOPROTEIN APBE"/>
    <property type="match status" value="1"/>
</dbReference>
<dbReference type="InterPro" id="IPR024932">
    <property type="entry name" value="ApbE"/>
</dbReference>
<evidence type="ECO:0000256" key="4">
    <source>
        <dbReference type="ARBA" id="ARBA00022630"/>
    </source>
</evidence>
<dbReference type="RefSeq" id="WP_215615794.1">
    <property type="nucleotide sequence ID" value="NZ_CP076135.1"/>
</dbReference>
<evidence type="ECO:0000256" key="10">
    <source>
        <dbReference type="ARBA" id="ARBA00048540"/>
    </source>
</evidence>
<dbReference type="KEGG" id="bsei:KMZ68_11020"/>
<dbReference type="Gene3D" id="3.10.520.10">
    <property type="entry name" value="ApbE-like domains"/>
    <property type="match status" value="1"/>
</dbReference>
<keyword evidence="11" id="KW-0732">Signal</keyword>
<dbReference type="GO" id="GO:0016740">
    <property type="term" value="F:transferase activity"/>
    <property type="evidence" value="ECO:0007669"/>
    <property type="project" value="UniProtKB-KW"/>
</dbReference>
<evidence type="ECO:0000256" key="8">
    <source>
        <dbReference type="ARBA" id="ARBA00022842"/>
    </source>
</evidence>
<keyword evidence="6" id="KW-0479">Metal-binding</keyword>
<name>A0A975NTI0_9BRAD</name>
<dbReference type="Proteomes" id="UP000680805">
    <property type="component" value="Chromosome"/>
</dbReference>
<dbReference type="InterPro" id="IPR003374">
    <property type="entry name" value="ApbE-like_sf"/>
</dbReference>
<evidence type="ECO:0000256" key="6">
    <source>
        <dbReference type="ARBA" id="ARBA00022723"/>
    </source>
</evidence>
<dbReference type="EMBL" id="CP076135">
    <property type="protein sequence ID" value="QWG20319.1"/>
    <property type="molecule type" value="Genomic_DNA"/>
</dbReference>
<evidence type="ECO:0000256" key="5">
    <source>
        <dbReference type="ARBA" id="ARBA00022679"/>
    </source>
</evidence>
<evidence type="ECO:0000256" key="7">
    <source>
        <dbReference type="ARBA" id="ARBA00022827"/>
    </source>
</evidence>